<feature type="non-terminal residue" evidence="1">
    <location>
        <position position="1"/>
    </location>
</feature>
<dbReference type="Proteomes" id="UP000664658">
    <property type="component" value="Unassembled WGS sequence"/>
</dbReference>
<name>A0A8I1WCK1_PLESH</name>
<sequence>FSENNVWKHGATGATGFSRLSLGFCCLWSTRFLQITLNRAAPVGVLLAANKSLSTGTALQAEES</sequence>
<dbReference type="RefSeq" id="WP_207543036.1">
    <property type="nucleotide sequence ID" value="NZ_JAFNAA010000458.1"/>
</dbReference>
<proteinExistence type="predicted"/>
<dbReference type="EMBL" id="JAFNAA010000458">
    <property type="protein sequence ID" value="MBO1110225.1"/>
    <property type="molecule type" value="Genomic_DNA"/>
</dbReference>
<dbReference type="AlphaFoldDB" id="A0A8I1WCK1"/>
<organism evidence="1 2">
    <name type="scientific">Plesiomonas shigelloides</name>
    <name type="common">Aeromonas shigelloides</name>
    <dbReference type="NCBI Taxonomy" id="703"/>
    <lineage>
        <taxon>Bacteria</taxon>
        <taxon>Pseudomonadati</taxon>
        <taxon>Pseudomonadota</taxon>
        <taxon>Gammaproteobacteria</taxon>
        <taxon>Enterobacterales</taxon>
        <taxon>Enterobacteriaceae</taxon>
        <taxon>Plesiomonas</taxon>
    </lineage>
</organism>
<evidence type="ECO:0000313" key="2">
    <source>
        <dbReference type="Proteomes" id="UP000664658"/>
    </source>
</evidence>
<gene>
    <name evidence="1" type="ORF">J2R62_19175</name>
</gene>
<accession>A0A8I1WCK1</accession>
<reference evidence="1" key="1">
    <citation type="submission" date="2021-03" db="EMBL/GenBank/DDBJ databases">
        <title>Plesiomonas shigelloides zfcc0051, isolated from zebrafish feces.</title>
        <authorList>
            <person name="Vanderhoek Z."/>
            <person name="Gaulke C."/>
        </authorList>
    </citation>
    <scope>NUCLEOTIDE SEQUENCE</scope>
    <source>
        <strain evidence="1">Zfcc0051</strain>
    </source>
</reference>
<protein>
    <submittedName>
        <fullName evidence="1">Uncharacterized protein</fullName>
    </submittedName>
</protein>
<comment type="caution">
    <text evidence="1">The sequence shown here is derived from an EMBL/GenBank/DDBJ whole genome shotgun (WGS) entry which is preliminary data.</text>
</comment>
<evidence type="ECO:0000313" key="1">
    <source>
        <dbReference type="EMBL" id="MBO1110225.1"/>
    </source>
</evidence>